<reference evidence="2" key="1">
    <citation type="submission" date="2021-06" db="EMBL/GenBank/DDBJ databases">
        <title>Parelaphostrongylus tenuis whole genome reference sequence.</title>
        <authorList>
            <person name="Garwood T.J."/>
            <person name="Larsen P.A."/>
            <person name="Fountain-Jones N.M."/>
            <person name="Garbe J.R."/>
            <person name="Macchietto M.G."/>
            <person name="Kania S.A."/>
            <person name="Gerhold R.W."/>
            <person name="Richards J.E."/>
            <person name="Wolf T.M."/>
        </authorList>
    </citation>
    <scope>NUCLEOTIDE SEQUENCE</scope>
    <source>
        <strain evidence="2">MNPRO001-30</strain>
        <tissue evidence="2">Meninges</tissue>
    </source>
</reference>
<evidence type="ECO:0000313" key="3">
    <source>
        <dbReference type="Proteomes" id="UP001196413"/>
    </source>
</evidence>
<sequence length="76" mass="7659">MGALGGTGSEIEPLTACVLQGTYVNVVAGAHVTGKLDLLYVTQNVDGLSPRLCLSPGLPSSKAGTSLGGRMSINDK</sequence>
<proteinExistence type="predicted"/>
<accession>A0AAD5NA03</accession>
<evidence type="ECO:0000256" key="1">
    <source>
        <dbReference type="SAM" id="MobiDB-lite"/>
    </source>
</evidence>
<gene>
    <name evidence="2" type="ORF">KIN20_020670</name>
</gene>
<feature type="region of interest" description="Disordered" evidence="1">
    <location>
        <begin position="56"/>
        <end position="76"/>
    </location>
</feature>
<comment type="caution">
    <text evidence="2">The sequence shown here is derived from an EMBL/GenBank/DDBJ whole genome shotgun (WGS) entry which is preliminary data.</text>
</comment>
<dbReference type="AlphaFoldDB" id="A0AAD5NA03"/>
<dbReference type="EMBL" id="JAHQIW010004201">
    <property type="protein sequence ID" value="KAJ1361424.1"/>
    <property type="molecule type" value="Genomic_DNA"/>
</dbReference>
<organism evidence="2 3">
    <name type="scientific">Parelaphostrongylus tenuis</name>
    <name type="common">Meningeal worm</name>
    <dbReference type="NCBI Taxonomy" id="148309"/>
    <lineage>
        <taxon>Eukaryota</taxon>
        <taxon>Metazoa</taxon>
        <taxon>Ecdysozoa</taxon>
        <taxon>Nematoda</taxon>
        <taxon>Chromadorea</taxon>
        <taxon>Rhabditida</taxon>
        <taxon>Rhabditina</taxon>
        <taxon>Rhabditomorpha</taxon>
        <taxon>Strongyloidea</taxon>
        <taxon>Metastrongylidae</taxon>
        <taxon>Parelaphostrongylus</taxon>
    </lineage>
</organism>
<protein>
    <submittedName>
        <fullName evidence="2">Uncharacterized protein</fullName>
    </submittedName>
</protein>
<name>A0AAD5NA03_PARTN</name>
<evidence type="ECO:0000313" key="2">
    <source>
        <dbReference type="EMBL" id="KAJ1361424.1"/>
    </source>
</evidence>
<keyword evidence="3" id="KW-1185">Reference proteome</keyword>
<dbReference type="Proteomes" id="UP001196413">
    <property type="component" value="Unassembled WGS sequence"/>
</dbReference>